<proteinExistence type="predicted"/>
<evidence type="ECO:0008006" key="4">
    <source>
        <dbReference type="Google" id="ProtNLM"/>
    </source>
</evidence>
<dbReference type="AlphaFoldDB" id="A0A5C1E5X5"/>
<dbReference type="InterPro" id="IPR021494">
    <property type="entry name" value="DUF3149"/>
</dbReference>
<name>A0A5C1E5X5_9RHOO</name>
<gene>
    <name evidence="2" type="ORF">OTERR_08240</name>
</gene>
<dbReference type="Pfam" id="PF11346">
    <property type="entry name" value="DUF3149"/>
    <property type="match status" value="1"/>
</dbReference>
<accession>A0A5C1E5X5</accession>
<keyword evidence="1" id="KW-1133">Transmembrane helix</keyword>
<keyword evidence="3" id="KW-1185">Reference proteome</keyword>
<evidence type="ECO:0000313" key="3">
    <source>
        <dbReference type="Proteomes" id="UP000323671"/>
    </source>
</evidence>
<dbReference type="RefSeq" id="WP_082396890.1">
    <property type="nucleotide sequence ID" value="NZ_CP022579.1"/>
</dbReference>
<dbReference type="EMBL" id="CP022579">
    <property type="protein sequence ID" value="QEL64300.1"/>
    <property type="molecule type" value="Genomic_DNA"/>
</dbReference>
<protein>
    <recommendedName>
        <fullName evidence="4">DUF3149 domain-containing protein</fullName>
    </recommendedName>
</protein>
<reference evidence="2 3" key="1">
    <citation type="submission" date="2017-07" db="EMBL/GenBank/DDBJ databases">
        <title>Complete genome sequence of Oryzomicrobium terrae TPP412.</title>
        <authorList>
            <person name="Chiu L.-W."/>
            <person name="Lo K.-J."/>
            <person name="Tsai Y.-M."/>
            <person name="Lin S.-S."/>
            <person name="Kuo C.-H."/>
            <person name="Liu C.-T."/>
        </authorList>
    </citation>
    <scope>NUCLEOTIDE SEQUENCE [LARGE SCALE GENOMIC DNA]</scope>
    <source>
        <strain evidence="2 3">TPP412</strain>
    </source>
</reference>
<keyword evidence="1" id="KW-0812">Transmembrane</keyword>
<sequence length="47" mass="5176">MAWQVLLGTDVGLLSLAVIVGVILMSGYFAWYFNKKVNEESRTKGGL</sequence>
<dbReference type="Proteomes" id="UP000323671">
    <property type="component" value="Chromosome"/>
</dbReference>
<organism evidence="2 3">
    <name type="scientific">Oryzomicrobium terrae</name>
    <dbReference type="NCBI Taxonomy" id="1735038"/>
    <lineage>
        <taxon>Bacteria</taxon>
        <taxon>Pseudomonadati</taxon>
        <taxon>Pseudomonadota</taxon>
        <taxon>Betaproteobacteria</taxon>
        <taxon>Rhodocyclales</taxon>
        <taxon>Rhodocyclaceae</taxon>
        <taxon>Oryzomicrobium</taxon>
    </lineage>
</organism>
<keyword evidence="1" id="KW-0472">Membrane</keyword>
<dbReference type="KEGG" id="otr:OTERR_08240"/>
<evidence type="ECO:0000313" key="2">
    <source>
        <dbReference type="EMBL" id="QEL64300.1"/>
    </source>
</evidence>
<evidence type="ECO:0000256" key="1">
    <source>
        <dbReference type="SAM" id="Phobius"/>
    </source>
</evidence>
<feature type="transmembrane region" description="Helical" evidence="1">
    <location>
        <begin position="12"/>
        <end position="33"/>
    </location>
</feature>